<dbReference type="EMBL" id="AWWV01013892">
    <property type="protein sequence ID" value="OMO59612.1"/>
    <property type="molecule type" value="Genomic_DNA"/>
</dbReference>
<gene>
    <name evidence="1" type="ORF">CCACVL1_24718</name>
</gene>
<accession>A0A1R3GNH8</accession>
<dbReference type="Gramene" id="OMO59612">
    <property type="protein sequence ID" value="OMO59612"/>
    <property type="gene ID" value="CCACVL1_24718"/>
</dbReference>
<protein>
    <submittedName>
        <fullName evidence="1">Uncharacterized protein</fullName>
    </submittedName>
</protein>
<dbReference type="Proteomes" id="UP000188268">
    <property type="component" value="Unassembled WGS sequence"/>
</dbReference>
<dbReference type="AlphaFoldDB" id="A0A1R3GNH8"/>
<reference evidence="1 2" key="1">
    <citation type="submission" date="2013-09" db="EMBL/GenBank/DDBJ databases">
        <title>Corchorus capsularis genome sequencing.</title>
        <authorList>
            <person name="Alam M."/>
            <person name="Haque M.S."/>
            <person name="Islam M.S."/>
            <person name="Emdad E.M."/>
            <person name="Islam M.M."/>
            <person name="Ahmed B."/>
            <person name="Halim A."/>
            <person name="Hossen Q.M.M."/>
            <person name="Hossain M.Z."/>
            <person name="Ahmed R."/>
            <person name="Khan M.M."/>
            <person name="Islam R."/>
            <person name="Rashid M.M."/>
            <person name="Khan S.A."/>
            <person name="Rahman M.S."/>
            <person name="Alam M."/>
        </authorList>
    </citation>
    <scope>NUCLEOTIDE SEQUENCE [LARGE SCALE GENOMIC DNA]</scope>
    <source>
        <strain evidence="2">cv. CVL-1</strain>
        <tissue evidence="1">Whole seedling</tissue>
    </source>
</reference>
<evidence type="ECO:0000313" key="2">
    <source>
        <dbReference type="Proteomes" id="UP000188268"/>
    </source>
</evidence>
<keyword evidence="2" id="KW-1185">Reference proteome</keyword>
<evidence type="ECO:0000313" key="1">
    <source>
        <dbReference type="EMBL" id="OMO59612.1"/>
    </source>
</evidence>
<organism evidence="1 2">
    <name type="scientific">Corchorus capsularis</name>
    <name type="common">Jute</name>
    <dbReference type="NCBI Taxonomy" id="210143"/>
    <lineage>
        <taxon>Eukaryota</taxon>
        <taxon>Viridiplantae</taxon>
        <taxon>Streptophyta</taxon>
        <taxon>Embryophyta</taxon>
        <taxon>Tracheophyta</taxon>
        <taxon>Spermatophyta</taxon>
        <taxon>Magnoliopsida</taxon>
        <taxon>eudicotyledons</taxon>
        <taxon>Gunneridae</taxon>
        <taxon>Pentapetalae</taxon>
        <taxon>rosids</taxon>
        <taxon>malvids</taxon>
        <taxon>Malvales</taxon>
        <taxon>Malvaceae</taxon>
        <taxon>Grewioideae</taxon>
        <taxon>Apeibeae</taxon>
        <taxon>Corchorus</taxon>
    </lineage>
</organism>
<name>A0A1R3GNH8_COCAP</name>
<sequence>MAHNLVNHIESTVVNVEKKMVRLQKNLARIPDLDLGHSVQAPIVIP</sequence>
<comment type="caution">
    <text evidence="1">The sequence shown here is derived from an EMBL/GenBank/DDBJ whole genome shotgun (WGS) entry which is preliminary data.</text>
</comment>
<proteinExistence type="predicted"/>